<name>A0A1F6UVD0_9PROT</name>
<feature type="transmembrane region" description="Helical" evidence="7">
    <location>
        <begin position="31"/>
        <end position="51"/>
    </location>
</feature>
<feature type="transmembrane region" description="Helical" evidence="7">
    <location>
        <begin position="114"/>
        <end position="135"/>
    </location>
</feature>
<evidence type="ECO:0000256" key="2">
    <source>
        <dbReference type="ARBA" id="ARBA00005551"/>
    </source>
</evidence>
<dbReference type="GO" id="GO:0006813">
    <property type="term" value="P:potassium ion transport"/>
    <property type="evidence" value="ECO:0007669"/>
    <property type="project" value="InterPro"/>
</dbReference>
<dbReference type="Pfam" id="PF00999">
    <property type="entry name" value="Na_H_Exchanger"/>
    <property type="match status" value="1"/>
</dbReference>
<evidence type="ECO:0000259" key="8">
    <source>
        <dbReference type="Pfam" id="PF00999"/>
    </source>
</evidence>
<dbReference type="AlphaFoldDB" id="A0A1F6UVD0"/>
<dbReference type="Gene3D" id="3.40.50.720">
    <property type="entry name" value="NAD(P)-binding Rossmann-like Domain"/>
    <property type="match status" value="1"/>
</dbReference>
<dbReference type="Proteomes" id="UP000179076">
    <property type="component" value="Unassembled WGS sequence"/>
</dbReference>
<feature type="transmembrane region" description="Helical" evidence="7">
    <location>
        <begin position="86"/>
        <end position="108"/>
    </location>
</feature>
<protein>
    <submittedName>
        <fullName evidence="10">Sodium:proton exchanger</fullName>
    </submittedName>
</protein>
<dbReference type="InterPro" id="IPR006153">
    <property type="entry name" value="Cation/H_exchanger_TM"/>
</dbReference>
<feature type="domain" description="RCK N-terminal" evidence="9">
    <location>
        <begin position="414"/>
        <end position="529"/>
    </location>
</feature>
<feature type="transmembrane region" description="Helical" evidence="7">
    <location>
        <begin position="356"/>
        <end position="376"/>
    </location>
</feature>
<organism evidence="10 11">
    <name type="scientific">Candidatus Muproteobacteria bacterium RBG_16_60_9</name>
    <dbReference type="NCBI Taxonomy" id="1817755"/>
    <lineage>
        <taxon>Bacteria</taxon>
        <taxon>Pseudomonadati</taxon>
        <taxon>Pseudomonadota</taxon>
        <taxon>Candidatus Muproteobacteria</taxon>
    </lineage>
</organism>
<feature type="transmembrane region" description="Helical" evidence="7">
    <location>
        <begin position="326"/>
        <end position="350"/>
    </location>
</feature>
<dbReference type="Pfam" id="PF02254">
    <property type="entry name" value="TrkA_N"/>
    <property type="match status" value="1"/>
</dbReference>
<feature type="domain" description="Cation/H+ exchanger transmembrane" evidence="8">
    <location>
        <begin position="16"/>
        <end position="372"/>
    </location>
</feature>
<comment type="similarity">
    <text evidence="2">Belongs to the monovalent cation:proton antiporter 2 (CPA2) transporter (TC 2.A.37) family.</text>
</comment>
<evidence type="ECO:0000313" key="10">
    <source>
        <dbReference type="EMBL" id="OGI61355.1"/>
    </source>
</evidence>
<dbReference type="PANTHER" id="PTHR42751">
    <property type="entry name" value="SODIUM/HYDROGEN EXCHANGER FAMILY/TRKA DOMAIN PROTEIN"/>
    <property type="match status" value="1"/>
</dbReference>
<dbReference type="InterPro" id="IPR036291">
    <property type="entry name" value="NAD(P)-bd_dom_sf"/>
</dbReference>
<dbReference type="GO" id="GO:0015297">
    <property type="term" value="F:antiporter activity"/>
    <property type="evidence" value="ECO:0007669"/>
    <property type="project" value="InterPro"/>
</dbReference>
<dbReference type="GO" id="GO:1902600">
    <property type="term" value="P:proton transmembrane transport"/>
    <property type="evidence" value="ECO:0007669"/>
    <property type="project" value="InterPro"/>
</dbReference>
<keyword evidence="6 7" id="KW-0472">Membrane</keyword>
<dbReference type="InterPro" id="IPR003148">
    <property type="entry name" value="RCK_N"/>
</dbReference>
<keyword evidence="3" id="KW-0813">Transport</keyword>
<proteinExistence type="inferred from homology"/>
<evidence type="ECO:0000259" key="9">
    <source>
        <dbReference type="Pfam" id="PF02254"/>
    </source>
</evidence>
<feature type="transmembrane region" description="Helical" evidence="7">
    <location>
        <begin position="6"/>
        <end position="24"/>
    </location>
</feature>
<feature type="transmembrane region" description="Helical" evidence="7">
    <location>
        <begin position="296"/>
        <end position="314"/>
    </location>
</feature>
<accession>A0A1F6UVD0</accession>
<reference evidence="10 11" key="1">
    <citation type="journal article" date="2016" name="Nat. Commun.">
        <title>Thousands of microbial genomes shed light on interconnected biogeochemical processes in an aquifer system.</title>
        <authorList>
            <person name="Anantharaman K."/>
            <person name="Brown C.T."/>
            <person name="Hug L.A."/>
            <person name="Sharon I."/>
            <person name="Castelle C.J."/>
            <person name="Probst A.J."/>
            <person name="Thomas B.C."/>
            <person name="Singh A."/>
            <person name="Wilkins M.J."/>
            <person name="Karaoz U."/>
            <person name="Brodie E.L."/>
            <person name="Williams K.H."/>
            <person name="Hubbard S.S."/>
            <person name="Banfield J.F."/>
        </authorList>
    </citation>
    <scope>NUCLEOTIDE SEQUENCE [LARGE SCALE GENOMIC DNA]</scope>
</reference>
<evidence type="ECO:0000256" key="4">
    <source>
        <dbReference type="ARBA" id="ARBA00022692"/>
    </source>
</evidence>
<dbReference type="InterPro" id="IPR038770">
    <property type="entry name" value="Na+/solute_symporter_sf"/>
</dbReference>
<feature type="transmembrane region" description="Helical" evidence="7">
    <location>
        <begin position="147"/>
        <end position="175"/>
    </location>
</feature>
<feature type="transmembrane region" description="Helical" evidence="7">
    <location>
        <begin position="181"/>
        <end position="205"/>
    </location>
</feature>
<dbReference type="EMBL" id="MFSP01000200">
    <property type="protein sequence ID" value="OGI61355.1"/>
    <property type="molecule type" value="Genomic_DNA"/>
</dbReference>
<feature type="transmembrane region" description="Helical" evidence="7">
    <location>
        <begin position="271"/>
        <end position="290"/>
    </location>
</feature>
<feature type="transmembrane region" description="Helical" evidence="7">
    <location>
        <begin position="57"/>
        <end position="74"/>
    </location>
</feature>
<evidence type="ECO:0000256" key="6">
    <source>
        <dbReference type="ARBA" id="ARBA00023136"/>
    </source>
</evidence>
<feature type="transmembrane region" description="Helical" evidence="7">
    <location>
        <begin position="217"/>
        <end position="237"/>
    </location>
</feature>
<evidence type="ECO:0000256" key="7">
    <source>
        <dbReference type="SAM" id="Phobius"/>
    </source>
</evidence>
<evidence type="ECO:0000256" key="5">
    <source>
        <dbReference type="ARBA" id="ARBA00022989"/>
    </source>
</evidence>
<gene>
    <name evidence="10" type="ORF">A2W18_02325</name>
</gene>
<comment type="subcellular location">
    <subcellularLocation>
        <location evidence="1">Membrane</location>
        <topology evidence="1">Multi-pass membrane protein</topology>
    </subcellularLocation>
</comment>
<evidence type="ECO:0000256" key="1">
    <source>
        <dbReference type="ARBA" id="ARBA00004141"/>
    </source>
</evidence>
<sequence length="553" mass="58850">MFANAFYEITVLLLFAAALGALAVRLRQPLILAFIAVGIAANPAALGLIGAPEQVELLATLGISLLLFVVGLRLDLHLIRSLGPVALATGLGQVVFTSVVGYFIGLALGLGHIAALYVAVALTFSSTIIIVKLLSDKREIDSLHGRIAVGFLIVQDIVVVLAMIGLSALGVAGTIEGSGVAALLVAALKGAFMLSALGLLMRYVLPSLLHQLARSTELLVLAGVAWAVALAALGDYLGFSKEVGAFLAGVSIASTPYREAISTRLVSLRDFLLLFFFVGLGVQLDLQLFGTQLVPAIVLSLFVLIGNPLIVMMIMGAMGYRKRTGFLAGLTVAQISEFSFILGALGVTLGHIDRDVLGLITLVGLVTIGLSTYLILYSHPLYEWIAPRLNIFERRMPYREAKLDEGSHPLAADVILFGLGRFGGNLARHLRGRGMSVLGVDFDPQAVRAWHREGLPAQYGDAEDPEFAATLPLAQARWVISTAPQRDVSLALLHGLKTHGYRGRTALTTHSETDAELLRQKGASVVFLPFADAAEQAADTITSESAPWSRQHL</sequence>
<dbReference type="SUPFAM" id="SSF51735">
    <property type="entry name" value="NAD(P)-binding Rossmann-fold domains"/>
    <property type="match status" value="1"/>
</dbReference>
<evidence type="ECO:0000256" key="3">
    <source>
        <dbReference type="ARBA" id="ARBA00022448"/>
    </source>
</evidence>
<keyword evidence="5 7" id="KW-1133">Transmembrane helix</keyword>
<dbReference type="GO" id="GO:0016020">
    <property type="term" value="C:membrane"/>
    <property type="evidence" value="ECO:0007669"/>
    <property type="project" value="UniProtKB-SubCell"/>
</dbReference>
<keyword evidence="4 7" id="KW-0812">Transmembrane</keyword>
<comment type="caution">
    <text evidence="10">The sequence shown here is derived from an EMBL/GenBank/DDBJ whole genome shotgun (WGS) entry which is preliminary data.</text>
</comment>
<dbReference type="Gene3D" id="1.20.1530.20">
    <property type="match status" value="1"/>
</dbReference>
<dbReference type="PANTHER" id="PTHR42751:SF3">
    <property type="entry name" value="SODIUM_GLUTAMATE SYMPORTER"/>
    <property type="match status" value="1"/>
</dbReference>
<evidence type="ECO:0000313" key="11">
    <source>
        <dbReference type="Proteomes" id="UP000179076"/>
    </source>
</evidence>